<evidence type="ECO:0000313" key="5">
    <source>
        <dbReference type="Proteomes" id="UP000093928"/>
    </source>
</evidence>
<accession>A0A1A3P9V9</accession>
<protein>
    <recommendedName>
        <fullName evidence="6">PPE family domain-containing protein</fullName>
    </recommendedName>
</protein>
<dbReference type="AlphaFoldDB" id="A0A1A3P9V9"/>
<sequence length="360" mass="34173">MSFAMLPPEINSALIYAGAGVSPLVAAAAAWDGLAAELHASASGFGAVISVLTAGPLSAWSGPAAAAMTAAAAPYVGWMNVAAGHAESAAGQARTAAAIFDTAMAATVHPAAVAANRVALTSLVATNFLGMNTPAIAATEIDYEQMWTQDVAAMAGYRAAAVSVVSALAPLDVPPPDLPGLISQAVSGISSAVQSAVSAVPLDSLSSLAGIATLPVSTLLSPMMSLVQSAGGSGAGSAASLGADVPMLAGTASAATAPVIGGGLGPAIAADMGRGRLVGALSVPPAWAGSAAAPMAPTASATLGVPNSASAAGMAGLGGMPMMPMPIGGASAGAPGGMLGRGGSHVVAQRPSVIPRLGVG</sequence>
<evidence type="ECO:0000313" key="4">
    <source>
        <dbReference type="EMBL" id="OBK31018.1"/>
    </source>
</evidence>
<dbReference type="InterPro" id="IPR000030">
    <property type="entry name" value="PPE_dom"/>
</dbReference>
<dbReference type="RefSeq" id="WP_065142424.1">
    <property type="nucleotide sequence ID" value="NZ_LZLS01000013.1"/>
</dbReference>
<comment type="caution">
    <text evidence="4">The sequence shown here is derived from an EMBL/GenBank/DDBJ whole genome shotgun (WGS) entry which is preliminary data.</text>
</comment>
<evidence type="ECO:0000256" key="1">
    <source>
        <dbReference type="ARBA" id="ARBA00010652"/>
    </source>
</evidence>
<evidence type="ECO:0008006" key="6">
    <source>
        <dbReference type="Google" id="ProtNLM"/>
    </source>
</evidence>
<dbReference type="EMBL" id="LZLS01000013">
    <property type="protein sequence ID" value="OBK31018.1"/>
    <property type="molecule type" value="Genomic_DNA"/>
</dbReference>
<dbReference type="OrthoDB" id="4753779at2"/>
<dbReference type="Proteomes" id="UP000093928">
    <property type="component" value="Unassembled WGS sequence"/>
</dbReference>
<name>A0A1A3P9V9_MYCAS</name>
<dbReference type="SUPFAM" id="SSF140459">
    <property type="entry name" value="PE/PPE dimer-like"/>
    <property type="match status" value="1"/>
</dbReference>
<dbReference type="Pfam" id="PF12484">
    <property type="entry name" value="PPE-SVP"/>
    <property type="match status" value="1"/>
</dbReference>
<dbReference type="GO" id="GO:0052572">
    <property type="term" value="P:response to host immune response"/>
    <property type="evidence" value="ECO:0007669"/>
    <property type="project" value="TreeGrafter"/>
</dbReference>
<dbReference type="InterPro" id="IPR022171">
    <property type="entry name" value="PPE_C"/>
</dbReference>
<reference evidence="4 5" key="1">
    <citation type="submission" date="2016-06" db="EMBL/GenBank/DDBJ databases">
        <authorList>
            <person name="Kjaerup R.B."/>
            <person name="Dalgaard T.S."/>
            <person name="Juul-Madsen H.R."/>
        </authorList>
    </citation>
    <scope>NUCLEOTIDE SEQUENCE [LARGE SCALE GENOMIC DNA]</scope>
    <source>
        <strain evidence="4 5">1165133.8</strain>
    </source>
</reference>
<feature type="domain" description="PPE family C-terminal" evidence="3">
    <location>
        <begin position="269"/>
        <end position="356"/>
    </location>
</feature>
<dbReference type="FunFam" id="1.20.1260.20:FF:000001">
    <property type="entry name" value="PPE family protein PPE41"/>
    <property type="match status" value="1"/>
</dbReference>
<dbReference type="InterPro" id="IPR038332">
    <property type="entry name" value="PPE_sf"/>
</dbReference>
<organism evidence="4 5">
    <name type="scientific">Mycobacterium asiaticum</name>
    <dbReference type="NCBI Taxonomy" id="1790"/>
    <lineage>
        <taxon>Bacteria</taxon>
        <taxon>Bacillati</taxon>
        <taxon>Actinomycetota</taxon>
        <taxon>Actinomycetes</taxon>
        <taxon>Mycobacteriales</taxon>
        <taxon>Mycobacteriaceae</taxon>
        <taxon>Mycobacterium</taxon>
    </lineage>
</organism>
<proteinExistence type="inferred from homology"/>
<evidence type="ECO:0000259" key="3">
    <source>
        <dbReference type="Pfam" id="PF12484"/>
    </source>
</evidence>
<dbReference type="PANTHER" id="PTHR46766">
    <property type="entry name" value="GLUTAMINE-RICH PROTEIN 2"/>
    <property type="match status" value="1"/>
</dbReference>
<comment type="similarity">
    <text evidence="1">Belongs to the mycobacterial PPE family.</text>
</comment>
<dbReference type="PANTHER" id="PTHR46766:SF1">
    <property type="entry name" value="GLUTAMINE-RICH PROTEIN 2"/>
    <property type="match status" value="1"/>
</dbReference>
<gene>
    <name evidence="4" type="ORF">A5634_00825</name>
</gene>
<feature type="domain" description="PPE" evidence="2">
    <location>
        <begin position="3"/>
        <end position="168"/>
    </location>
</feature>
<evidence type="ECO:0000259" key="2">
    <source>
        <dbReference type="Pfam" id="PF00823"/>
    </source>
</evidence>
<dbReference type="Pfam" id="PF00823">
    <property type="entry name" value="PPE"/>
    <property type="match status" value="1"/>
</dbReference>
<dbReference type="Gene3D" id="1.20.1260.20">
    <property type="entry name" value="PPE superfamily"/>
    <property type="match status" value="1"/>
</dbReference>